<reference evidence="1" key="2">
    <citation type="submission" date="2024-01" db="EMBL/GenBank/DDBJ databases">
        <title>Comparative genomics of Cryptococcus and Kwoniella reveals pathogenesis evolution and contrasting modes of karyotype evolution via chromosome fusion or intercentromeric recombination.</title>
        <authorList>
            <person name="Coelho M.A."/>
            <person name="David-Palma M."/>
            <person name="Shea T."/>
            <person name="Bowers K."/>
            <person name="McGinley-Smith S."/>
            <person name="Mohammad A.W."/>
            <person name="Gnirke A."/>
            <person name="Yurkov A.M."/>
            <person name="Nowrousian M."/>
            <person name="Sun S."/>
            <person name="Cuomo C.A."/>
            <person name="Heitman J."/>
        </authorList>
    </citation>
    <scope>NUCLEOTIDE SEQUENCE</scope>
    <source>
        <strain evidence="1">CBS 12478</strain>
    </source>
</reference>
<gene>
    <name evidence="1" type="ORF">CI109_101670</name>
</gene>
<evidence type="ECO:0000313" key="2">
    <source>
        <dbReference type="Proteomes" id="UP000322225"/>
    </source>
</evidence>
<dbReference type="AlphaFoldDB" id="A0A5M6C5W5"/>
<protein>
    <submittedName>
        <fullName evidence="1">Uncharacterized protein</fullName>
    </submittedName>
</protein>
<name>A0A5M6C5W5_9TREE</name>
<dbReference type="KEGG" id="ksn:43586507"/>
<proteinExistence type="predicted"/>
<dbReference type="RefSeq" id="XP_031863331.1">
    <property type="nucleotide sequence ID" value="XM_032002394.1"/>
</dbReference>
<reference evidence="1" key="1">
    <citation type="submission" date="2017-08" db="EMBL/GenBank/DDBJ databases">
        <authorList>
            <person name="Cuomo C."/>
            <person name="Billmyre B."/>
            <person name="Heitman J."/>
        </authorList>
    </citation>
    <scope>NUCLEOTIDE SEQUENCE</scope>
    <source>
        <strain evidence="1">CBS 12478</strain>
    </source>
</reference>
<dbReference type="Proteomes" id="UP000322225">
    <property type="component" value="Chromosome 3"/>
</dbReference>
<dbReference type="OrthoDB" id="2559467at2759"/>
<accession>A0A5M6C5W5</accession>
<evidence type="ECO:0000313" key="1">
    <source>
        <dbReference type="EMBL" id="WWD17232.1"/>
    </source>
</evidence>
<organism evidence="1 2">
    <name type="scientific">Kwoniella shandongensis</name>
    <dbReference type="NCBI Taxonomy" id="1734106"/>
    <lineage>
        <taxon>Eukaryota</taxon>
        <taxon>Fungi</taxon>
        <taxon>Dikarya</taxon>
        <taxon>Basidiomycota</taxon>
        <taxon>Agaricomycotina</taxon>
        <taxon>Tremellomycetes</taxon>
        <taxon>Tremellales</taxon>
        <taxon>Cryptococcaceae</taxon>
        <taxon>Kwoniella</taxon>
    </lineage>
</organism>
<dbReference type="EMBL" id="CP144053">
    <property type="protein sequence ID" value="WWD17232.1"/>
    <property type="molecule type" value="Genomic_DNA"/>
</dbReference>
<dbReference type="GeneID" id="43586507"/>
<sequence>MTYAERNSQLIYDCYHAESKLRSAWGWGDPRAGERLRKFADWLEDIWLEIDDLNDDGALSDRAEKAALNACTDLLDLDYIPCGDFLKYIVRIRNCLRPGIGWTDYPYDVTGLEDTSEESSDDGMMFEMDDP</sequence>
<keyword evidence="2" id="KW-1185">Reference proteome</keyword>